<accession>A0A7X5ZSB6</accession>
<sequence length="219" mass="23515">MVLLRAPGVYRPQEDTGLLCDAMLAAPVPARGRVLDIGTGTGALALRAARAGAAEVVALDVSRRALVTAWANARLRRLPVRTSRGDAVDVAERPLGRFDLVLANPPYVPWPGGGRRCPRWDAGPDGRAVLDPLCVAVPELLAPHGFLLLVQSRLCGVDRTEDRLRGSGLKTSVVARRVLPFGSVLRGRTAYLERAGLIEPGQREEELVVIRADRTKPSA</sequence>
<keyword evidence="7" id="KW-1185">Reference proteome</keyword>
<dbReference type="GO" id="GO:0035657">
    <property type="term" value="C:eRF1 methyltransferase complex"/>
    <property type="evidence" value="ECO:0007669"/>
    <property type="project" value="TreeGrafter"/>
</dbReference>
<comment type="similarity">
    <text evidence="1">Belongs to the eukaryotic/archaeal PrmC-related family.</text>
</comment>
<evidence type="ECO:0000256" key="4">
    <source>
        <dbReference type="ARBA" id="ARBA00022691"/>
    </source>
</evidence>
<reference evidence="6 7" key="1">
    <citation type="submission" date="2020-03" db="EMBL/GenBank/DDBJ databases">
        <title>Sequencing the genomes of 1000 actinobacteria strains.</title>
        <authorList>
            <person name="Klenk H.-P."/>
        </authorList>
    </citation>
    <scope>NUCLEOTIDE SEQUENCE [LARGE SCALE GENOMIC DNA]</scope>
    <source>
        <strain evidence="6 7">DSM 45685</strain>
    </source>
</reference>
<keyword evidence="4" id="KW-0949">S-adenosyl-L-methionine</keyword>
<dbReference type="RefSeq" id="WP_167173132.1">
    <property type="nucleotide sequence ID" value="NZ_JAAOYM010000001.1"/>
</dbReference>
<dbReference type="Pfam" id="PF05175">
    <property type="entry name" value="MTS"/>
    <property type="match status" value="1"/>
</dbReference>
<dbReference type="SUPFAM" id="SSF53335">
    <property type="entry name" value="S-adenosyl-L-methionine-dependent methyltransferases"/>
    <property type="match status" value="1"/>
</dbReference>
<dbReference type="InterPro" id="IPR052190">
    <property type="entry name" value="Euk-Arch_PrmC-MTase"/>
</dbReference>
<evidence type="ECO:0000256" key="2">
    <source>
        <dbReference type="ARBA" id="ARBA00022603"/>
    </source>
</evidence>
<dbReference type="PANTHER" id="PTHR45875">
    <property type="entry name" value="METHYLTRANSFERASE N6AMT1"/>
    <property type="match status" value="1"/>
</dbReference>
<dbReference type="GO" id="GO:0003676">
    <property type="term" value="F:nucleic acid binding"/>
    <property type="evidence" value="ECO:0007669"/>
    <property type="project" value="InterPro"/>
</dbReference>
<dbReference type="PROSITE" id="PS00092">
    <property type="entry name" value="N6_MTASE"/>
    <property type="match status" value="1"/>
</dbReference>
<gene>
    <name evidence="6" type="ORF">FHU38_003735</name>
</gene>
<evidence type="ECO:0000256" key="1">
    <source>
        <dbReference type="ARBA" id="ARBA00006149"/>
    </source>
</evidence>
<keyword evidence="3 6" id="KW-0808">Transferase</keyword>
<dbReference type="Gene3D" id="3.40.50.150">
    <property type="entry name" value="Vaccinia Virus protein VP39"/>
    <property type="match status" value="1"/>
</dbReference>
<protein>
    <submittedName>
        <fullName evidence="6">Release factor glutamine methyltransferase</fullName>
        <ecNumber evidence="6">2.1.1.297</ecNumber>
    </submittedName>
</protein>
<dbReference type="GO" id="GO:0102559">
    <property type="term" value="F:peptide chain release factor N(5)-glutamine methyltransferase activity"/>
    <property type="evidence" value="ECO:0007669"/>
    <property type="project" value="UniProtKB-EC"/>
</dbReference>
<feature type="domain" description="Methyltransferase small" evidence="5">
    <location>
        <begin position="16"/>
        <end position="107"/>
    </location>
</feature>
<dbReference type="InterPro" id="IPR004557">
    <property type="entry name" value="PrmC-related"/>
</dbReference>
<dbReference type="CDD" id="cd02440">
    <property type="entry name" value="AdoMet_MTases"/>
    <property type="match status" value="1"/>
</dbReference>
<dbReference type="InterPro" id="IPR029063">
    <property type="entry name" value="SAM-dependent_MTases_sf"/>
</dbReference>
<dbReference type="NCBIfam" id="TIGR00537">
    <property type="entry name" value="hemK_rel_arch"/>
    <property type="match status" value="1"/>
</dbReference>
<dbReference type="PANTHER" id="PTHR45875:SF1">
    <property type="entry name" value="METHYLTRANSFERASE N6AMT1"/>
    <property type="match status" value="1"/>
</dbReference>
<evidence type="ECO:0000313" key="6">
    <source>
        <dbReference type="EMBL" id="NIJ13391.1"/>
    </source>
</evidence>
<evidence type="ECO:0000256" key="3">
    <source>
        <dbReference type="ARBA" id="ARBA00022679"/>
    </source>
</evidence>
<dbReference type="InterPro" id="IPR007848">
    <property type="entry name" value="Small_mtfrase_dom"/>
</dbReference>
<dbReference type="EMBL" id="JAAOYM010000001">
    <property type="protein sequence ID" value="NIJ13391.1"/>
    <property type="molecule type" value="Genomic_DNA"/>
</dbReference>
<keyword evidence="2 6" id="KW-0489">Methyltransferase</keyword>
<dbReference type="Proteomes" id="UP000545493">
    <property type="component" value="Unassembled WGS sequence"/>
</dbReference>
<dbReference type="GO" id="GO:0032259">
    <property type="term" value="P:methylation"/>
    <property type="evidence" value="ECO:0007669"/>
    <property type="project" value="UniProtKB-KW"/>
</dbReference>
<dbReference type="InterPro" id="IPR002052">
    <property type="entry name" value="DNA_methylase_N6_adenine_CS"/>
</dbReference>
<comment type="caution">
    <text evidence="6">The sequence shown here is derived from an EMBL/GenBank/DDBJ whole genome shotgun (WGS) entry which is preliminary data.</text>
</comment>
<dbReference type="EC" id="2.1.1.297" evidence="6"/>
<evidence type="ECO:0000313" key="7">
    <source>
        <dbReference type="Proteomes" id="UP000545493"/>
    </source>
</evidence>
<name>A0A7X5ZSB6_9PSEU</name>
<evidence type="ECO:0000259" key="5">
    <source>
        <dbReference type="Pfam" id="PF05175"/>
    </source>
</evidence>
<dbReference type="AlphaFoldDB" id="A0A7X5ZSB6"/>
<organism evidence="6 7">
    <name type="scientific">Saccharomonospora amisosensis</name>
    <dbReference type="NCBI Taxonomy" id="1128677"/>
    <lineage>
        <taxon>Bacteria</taxon>
        <taxon>Bacillati</taxon>
        <taxon>Actinomycetota</taxon>
        <taxon>Actinomycetes</taxon>
        <taxon>Pseudonocardiales</taxon>
        <taxon>Pseudonocardiaceae</taxon>
        <taxon>Saccharomonospora</taxon>
    </lineage>
</organism>
<proteinExistence type="inferred from homology"/>